<dbReference type="SUPFAM" id="SSF50447">
    <property type="entry name" value="Translation proteins"/>
    <property type="match status" value="1"/>
</dbReference>
<evidence type="ECO:0000256" key="2">
    <source>
        <dbReference type="ARBA" id="ARBA00022741"/>
    </source>
</evidence>
<comment type="similarity">
    <text evidence="1">Belongs to the TRAFAC class translation factor GTPase superfamily. Classic translation factor GTPase family. EF-Tu/EF-1A subfamily.</text>
</comment>
<dbReference type="OMA" id="RFFEANI"/>
<dbReference type="RefSeq" id="XP_004185096.1">
    <property type="nucleotide sequence ID" value="XM_004185048.1"/>
</dbReference>
<reference evidence="6 7" key="1">
    <citation type="submission" date="2012-10" db="EMBL/GenBank/DDBJ databases">
        <authorList>
            <person name="Zafar N."/>
            <person name="Inman J."/>
            <person name="Hall N."/>
            <person name="Lorenzi H."/>
            <person name="Caler E."/>
        </authorList>
    </citation>
    <scope>NUCLEOTIDE SEQUENCE [LARGE SCALE GENOMIC DNA]</scope>
    <source>
        <strain evidence="6 7">IP1</strain>
    </source>
</reference>
<gene>
    <name evidence="6" type="ORF">EIN_281110</name>
</gene>
<evidence type="ECO:0000256" key="3">
    <source>
        <dbReference type="ARBA" id="ARBA00023134"/>
    </source>
</evidence>
<dbReference type="EMBL" id="KB207030">
    <property type="protein sequence ID" value="ELP85750.1"/>
    <property type="molecule type" value="Genomic_DNA"/>
</dbReference>
<proteinExistence type="inferred from homology"/>
<dbReference type="InterPro" id="IPR050100">
    <property type="entry name" value="TRAFAC_GTPase_members"/>
</dbReference>
<protein>
    <submittedName>
        <fullName evidence="6">Elongation factor 1-alpha, putative</fullName>
    </submittedName>
</protein>
<dbReference type="GeneID" id="14884851"/>
<keyword evidence="6" id="KW-0251">Elongation factor</keyword>
<keyword evidence="7" id="KW-1185">Reference proteome</keyword>
<keyword evidence="6" id="KW-0648">Protein biosynthesis</keyword>
<organism evidence="6 7">
    <name type="scientific">Entamoeba invadens IP1</name>
    <dbReference type="NCBI Taxonomy" id="370355"/>
    <lineage>
        <taxon>Eukaryota</taxon>
        <taxon>Amoebozoa</taxon>
        <taxon>Evosea</taxon>
        <taxon>Archamoebae</taxon>
        <taxon>Mastigamoebida</taxon>
        <taxon>Entamoebidae</taxon>
        <taxon>Entamoeba</taxon>
    </lineage>
</organism>
<dbReference type="SUPFAM" id="SSF52540">
    <property type="entry name" value="P-loop containing nucleoside triphosphate hydrolases"/>
    <property type="match status" value="1"/>
</dbReference>
<dbReference type="SUPFAM" id="SSF50465">
    <property type="entry name" value="EF-Tu/eEF-1alpha/eIF2-gamma C-terminal domain"/>
    <property type="match status" value="1"/>
</dbReference>
<dbReference type="AlphaFoldDB" id="A0A0A1TWU7"/>
<dbReference type="InterPro" id="IPR000795">
    <property type="entry name" value="T_Tr_GTP-bd_dom"/>
</dbReference>
<dbReference type="GO" id="GO:0003924">
    <property type="term" value="F:GTPase activity"/>
    <property type="evidence" value="ECO:0007669"/>
    <property type="project" value="InterPro"/>
</dbReference>
<dbReference type="Pfam" id="PF00009">
    <property type="entry name" value="GTP_EFTU"/>
    <property type="match status" value="1"/>
</dbReference>
<sequence>MNTNRMSNYKPHINISVAGPYHSGKSTLFGHFIYQLGGVDKRTIERFKSISESMGLSKCEYAFIPESQQTERSQQRSIVPSTWVINTNKFRVSYTDTPGQNRLIKNCIRGIQKGDYGLLVLSALQNLDEQKDAIREKLILFKTFLVDVFAVVITKMSEVDYSESRFDEVQAFVTDVLSLLNFDVHKIKFIPVDGFEGENLSTLSLKMPWAVKKSKPLLEEIDALQVPERSLNDKKPLRVTVEDSYRISGIGCVCVGMVESGILQEQSKLIVSPSGVSAQCRSIEMHHESLFEGKGRDFVGVNLLYATHLDFHVGDIISDINSPAVRCERFEAQIQVVDQRSIKVGYMPLFNGALVQMQCKIVEMKAVEKKDTKEVESGSVTEVHCGESAVVSIIPLRPLCIETFEKFPKLGTFLLRDNGKVVATGRVKEIINWSTTSNNTIKKLIGKNTQIQAITIDKSIY</sequence>
<dbReference type="GO" id="GO:0003746">
    <property type="term" value="F:translation elongation factor activity"/>
    <property type="evidence" value="ECO:0007669"/>
    <property type="project" value="UniProtKB-KW"/>
</dbReference>
<dbReference type="InterPro" id="IPR009001">
    <property type="entry name" value="Transl_elong_EF1A/Init_IF2_C"/>
</dbReference>
<accession>A0A0A1TWU7</accession>
<evidence type="ECO:0000313" key="7">
    <source>
        <dbReference type="Proteomes" id="UP000014680"/>
    </source>
</evidence>
<dbReference type="Proteomes" id="UP000014680">
    <property type="component" value="Unassembled WGS sequence"/>
</dbReference>
<evidence type="ECO:0000259" key="4">
    <source>
        <dbReference type="Pfam" id="PF00009"/>
    </source>
</evidence>
<evidence type="ECO:0000256" key="1">
    <source>
        <dbReference type="ARBA" id="ARBA00007249"/>
    </source>
</evidence>
<dbReference type="Pfam" id="PF22594">
    <property type="entry name" value="GTP-eEF1A_C"/>
    <property type="match status" value="1"/>
</dbReference>
<evidence type="ECO:0000313" key="6">
    <source>
        <dbReference type="EMBL" id="ELP85750.1"/>
    </source>
</evidence>
<dbReference type="KEGG" id="eiv:EIN_281110"/>
<evidence type="ECO:0000259" key="5">
    <source>
        <dbReference type="Pfam" id="PF22594"/>
    </source>
</evidence>
<dbReference type="InterPro" id="IPR054696">
    <property type="entry name" value="GTP-eEF1A_C"/>
</dbReference>
<keyword evidence="2" id="KW-0547">Nucleotide-binding</keyword>
<name>A0A0A1TWU7_ENTIV</name>
<feature type="domain" description="Tr-type G" evidence="4">
    <location>
        <begin position="10"/>
        <end position="203"/>
    </location>
</feature>
<dbReference type="Gene3D" id="2.40.30.10">
    <property type="entry name" value="Translation factors"/>
    <property type="match status" value="2"/>
</dbReference>
<dbReference type="VEuPathDB" id="AmoebaDB:EIN_281110"/>
<dbReference type="InterPro" id="IPR009000">
    <property type="entry name" value="Transl_B-barrel_sf"/>
</dbReference>
<keyword evidence="3" id="KW-0342">GTP-binding</keyword>
<dbReference type="OrthoDB" id="342024at2759"/>
<dbReference type="GO" id="GO:0005525">
    <property type="term" value="F:GTP binding"/>
    <property type="evidence" value="ECO:0007669"/>
    <property type="project" value="UniProtKB-KW"/>
</dbReference>
<dbReference type="InterPro" id="IPR027417">
    <property type="entry name" value="P-loop_NTPase"/>
</dbReference>
<dbReference type="PANTHER" id="PTHR23115">
    <property type="entry name" value="TRANSLATION FACTOR"/>
    <property type="match status" value="1"/>
</dbReference>
<feature type="domain" description="GTP-eEF1A C-terminal" evidence="5">
    <location>
        <begin position="329"/>
        <end position="428"/>
    </location>
</feature>
<dbReference type="Gene3D" id="3.40.50.300">
    <property type="entry name" value="P-loop containing nucleotide triphosphate hydrolases"/>
    <property type="match status" value="1"/>
</dbReference>